<accession>A0AAW1Y5H6</accession>
<organism evidence="1 2">
    <name type="scientific">Rubus argutus</name>
    <name type="common">Southern blackberry</name>
    <dbReference type="NCBI Taxonomy" id="59490"/>
    <lineage>
        <taxon>Eukaryota</taxon>
        <taxon>Viridiplantae</taxon>
        <taxon>Streptophyta</taxon>
        <taxon>Embryophyta</taxon>
        <taxon>Tracheophyta</taxon>
        <taxon>Spermatophyta</taxon>
        <taxon>Magnoliopsida</taxon>
        <taxon>eudicotyledons</taxon>
        <taxon>Gunneridae</taxon>
        <taxon>Pentapetalae</taxon>
        <taxon>rosids</taxon>
        <taxon>fabids</taxon>
        <taxon>Rosales</taxon>
        <taxon>Rosaceae</taxon>
        <taxon>Rosoideae</taxon>
        <taxon>Rosoideae incertae sedis</taxon>
        <taxon>Rubus</taxon>
    </lineage>
</organism>
<comment type="caution">
    <text evidence="1">The sequence shown here is derived from an EMBL/GenBank/DDBJ whole genome shotgun (WGS) entry which is preliminary data.</text>
</comment>
<protein>
    <submittedName>
        <fullName evidence="1">Uncharacterized protein</fullName>
    </submittedName>
</protein>
<evidence type="ECO:0000313" key="2">
    <source>
        <dbReference type="Proteomes" id="UP001457282"/>
    </source>
</evidence>
<sequence>MAGTPCCTGVRWFTTLRLVGAAARRWKGGGERDGGGGIELKFSVKMMRQTALELLDLQVRRRRAHRFKSFPSRRLHIAAPLVFCRALLHQCTPSIATDTHPCTCPVLASLPGIDPKIPDHRESRVRFSTPDPPDHVAVLIRLERCSLISAAASSSLCTAHCPHQRRRCRSCFLYAPHLSPHRHASTTRALQYPRPPAPLPLSAVAVDKSEPCPAITDHADISSAPHRHRFEFKFCRSTRGLTFISTSSTLFAQPRIGAASFLSRAQPARPRRRALLPALPRSPLLSPPSLVYPLLCHRRCKLLTIDLSRSSQKPCRHSSRCLSCSLQE</sequence>
<gene>
    <name evidence="1" type="ORF">M0R45_008610</name>
</gene>
<name>A0AAW1Y5H6_RUBAR</name>
<dbReference type="AlphaFoldDB" id="A0AAW1Y5H6"/>
<dbReference type="EMBL" id="JBEDUW010000002">
    <property type="protein sequence ID" value="KAK9942977.1"/>
    <property type="molecule type" value="Genomic_DNA"/>
</dbReference>
<proteinExistence type="predicted"/>
<keyword evidence="2" id="KW-1185">Reference proteome</keyword>
<dbReference type="Proteomes" id="UP001457282">
    <property type="component" value="Unassembled WGS sequence"/>
</dbReference>
<reference evidence="1 2" key="1">
    <citation type="journal article" date="2023" name="G3 (Bethesda)">
        <title>A chromosome-length genome assembly and annotation of blackberry (Rubus argutus, cv. 'Hillquist').</title>
        <authorList>
            <person name="Bruna T."/>
            <person name="Aryal R."/>
            <person name="Dudchenko O."/>
            <person name="Sargent D.J."/>
            <person name="Mead D."/>
            <person name="Buti M."/>
            <person name="Cavallini A."/>
            <person name="Hytonen T."/>
            <person name="Andres J."/>
            <person name="Pham M."/>
            <person name="Weisz D."/>
            <person name="Mascagni F."/>
            <person name="Usai G."/>
            <person name="Natali L."/>
            <person name="Bassil N."/>
            <person name="Fernandez G.E."/>
            <person name="Lomsadze A."/>
            <person name="Armour M."/>
            <person name="Olukolu B."/>
            <person name="Poorten T."/>
            <person name="Britton C."/>
            <person name="Davik J."/>
            <person name="Ashrafi H."/>
            <person name="Aiden E.L."/>
            <person name="Borodovsky M."/>
            <person name="Worthington M."/>
        </authorList>
    </citation>
    <scope>NUCLEOTIDE SEQUENCE [LARGE SCALE GENOMIC DNA]</scope>
    <source>
        <strain evidence="1">PI 553951</strain>
    </source>
</reference>
<evidence type="ECO:0000313" key="1">
    <source>
        <dbReference type="EMBL" id="KAK9942977.1"/>
    </source>
</evidence>